<reference evidence="2 3" key="1">
    <citation type="journal article" date="2023" name="Microbiol. Resour. Announc.">
        <title>Complete Genome Sequence of Imperialibacter roseus strain P4T.</title>
        <authorList>
            <person name="Tizabi D.R."/>
            <person name="Bachvaroff T."/>
            <person name="Hill R.T."/>
        </authorList>
    </citation>
    <scope>NUCLEOTIDE SEQUENCE [LARGE SCALE GENOMIC DNA]</scope>
    <source>
        <strain evidence="2 3">P4T</strain>
    </source>
</reference>
<accession>A0ABZ0IV30</accession>
<dbReference type="EMBL" id="CP136051">
    <property type="protein sequence ID" value="WOK07492.1"/>
    <property type="molecule type" value="Genomic_DNA"/>
</dbReference>
<gene>
    <name evidence="2" type="ORF">RT717_02505</name>
</gene>
<feature type="coiled-coil region" evidence="1">
    <location>
        <begin position="4"/>
        <end position="31"/>
    </location>
</feature>
<keyword evidence="3" id="KW-1185">Reference proteome</keyword>
<protein>
    <submittedName>
        <fullName evidence="2">Uncharacterized protein</fullName>
    </submittedName>
</protein>
<evidence type="ECO:0000256" key="1">
    <source>
        <dbReference type="SAM" id="Coils"/>
    </source>
</evidence>
<sequence>MKSSADIEKVSKKLQVQIENLKDRLEKTDKASKEAVILRNEIKSLKPAK</sequence>
<dbReference type="RefSeq" id="WP_317490170.1">
    <property type="nucleotide sequence ID" value="NZ_CP136051.1"/>
</dbReference>
<name>A0ABZ0IV30_9BACT</name>
<keyword evidence="1" id="KW-0175">Coiled coil</keyword>
<evidence type="ECO:0000313" key="3">
    <source>
        <dbReference type="Proteomes" id="UP001302349"/>
    </source>
</evidence>
<dbReference type="Proteomes" id="UP001302349">
    <property type="component" value="Chromosome"/>
</dbReference>
<organism evidence="2 3">
    <name type="scientific">Imperialibacter roseus</name>
    <dbReference type="NCBI Taxonomy" id="1324217"/>
    <lineage>
        <taxon>Bacteria</taxon>
        <taxon>Pseudomonadati</taxon>
        <taxon>Bacteroidota</taxon>
        <taxon>Cytophagia</taxon>
        <taxon>Cytophagales</taxon>
        <taxon>Flammeovirgaceae</taxon>
        <taxon>Imperialibacter</taxon>
    </lineage>
</organism>
<proteinExistence type="predicted"/>
<evidence type="ECO:0000313" key="2">
    <source>
        <dbReference type="EMBL" id="WOK07492.1"/>
    </source>
</evidence>